<dbReference type="InterPro" id="IPR051606">
    <property type="entry name" value="Polyketide_Oxido-like"/>
</dbReference>
<comment type="caution">
    <text evidence="2">The sequence shown here is derived from an EMBL/GenBank/DDBJ whole genome shotgun (WGS) entry which is preliminary data.</text>
</comment>
<feature type="domain" description="NAD(P)-binding" evidence="1">
    <location>
        <begin position="17"/>
        <end position="212"/>
    </location>
</feature>
<sequence>MALQSNRSFFMRIALIGATGFVGTPTLTELLQRGHQVTVLARHPEKLPAQPNLTVVKADALVADQVAAAVRGHDAVLSAYNPGWGNPDIHDEFLRGYDAQVAGVKQSGVKRFVMVGGAGSLFVAPGVQLVDTPGFPAEIKAAASAAREALNRLRGEDSLEWTFLSPPILLQPGERSGNYRLGSEQPLMDGDQPGHISVADLAVALVDELENPRHVRARFTVAS</sequence>
<organism evidence="2 3">
    <name type="scientific">Ideonella azotifigens</name>
    <dbReference type="NCBI Taxonomy" id="513160"/>
    <lineage>
        <taxon>Bacteria</taxon>
        <taxon>Pseudomonadati</taxon>
        <taxon>Pseudomonadota</taxon>
        <taxon>Betaproteobacteria</taxon>
        <taxon>Burkholderiales</taxon>
        <taxon>Sphaerotilaceae</taxon>
        <taxon>Ideonella</taxon>
    </lineage>
</organism>
<dbReference type="InterPro" id="IPR036291">
    <property type="entry name" value="NAD(P)-bd_dom_sf"/>
</dbReference>
<accession>A0ABN1JUR1</accession>
<name>A0ABN1JUR1_9BURK</name>
<dbReference type="PANTHER" id="PTHR43355">
    <property type="entry name" value="FLAVIN REDUCTASE (NADPH)"/>
    <property type="match status" value="1"/>
</dbReference>
<dbReference type="Proteomes" id="UP001500279">
    <property type="component" value="Unassembled WGS sequence"/>
</dbReference>
<evidence type="ECO:0000313" key="3">
    <source>
        <dbReference type="Proteomes" id="UP001500279"/>
    </source>
</evidence>
<gene>
    <name evidence="2" type="ORF">GCM10009107_14580</name>
</gene>
<keyword evidence="3" id="KW-1185">Reference proteome</keyword>
<reference evidence="2 3" key="1">
    <citation type="journal article" date="2019" name="Int. J. Syst. Evol. Microbiol.">
        <title>The Global Catalogue of Microorganisms (GCM) 10K type strain sequencing project: providing services to taxonomists for standard genome sequencing and annotation.</title>
        <authorList>
            <consortium name="The Broad Institute Genomics Platform"/>
            <consortium name="The Broad Institute Genome Sequencing Center for Infectious Disease"/>
            <person name="Wu L."/>
            <person name="Ma J."/>
        </authorList>
    </citation>
    <scope>NUCLEOTIDE SEQUENCE [LARGE SCALE GENOMIC DNA]</scope>
    <source>
        <strain evidence="2 3">JCM 15503</strain>
    </source>
</reference>
<dbReference type="PANTHER" id="PTHR43355:SF2">
    <property type="entry name" value="FLAVIN REDUCTASE (NADPH)"/>
    <property type="match status" value="1"/>
</dbReference>
<dbReference type="Gene3D" id="3.40.50.720">
    <property type="entry name" value="NAD(P)-binding Rossmann-like Domain"/>
    <property type="match status" value="1"/>
</dbReference>
<evidence type="ECO:0000259" key="1">
    <source>
        <dbReference type="Pfam" id="PF13460"/>
    </source>
</evidence>
<dbReference type="CDD" id="cd05244">
    <property type="entry name" value="BVR-B_like_SDR_a"/>
    <property type="match status" value="1"/>
</dbReference>
<proteinExistence type="predicted"/>
<dbReference type="EMBL" id="BAAAEW010000006">
    <property type="protein sequence ID" value="GAA0746729.1"/>
    <property type="molecule type" value="Genomic_DNA"/>
</dbReference>
<dbReference type="Pfam" id="PF13460">
    <property type="entry name" value="NAD_binding_10"/>
    <property type="match status" value="1"/>
</dbReference>
<dbReference type="SUPFAM" id="SSF51735">
    <property type="entry name" value="NAD(P)-binding Rossmann-fold domains"/>
    <property type="match status" value="1"/>
</dbReference>
<evidence type="ECO:0000313" key="2">
    <source>
        <dbReference type="EMBL" id="GAA0746729.1"/>
    </source>
</evidence>
<protein>
    <submittedName>
        <fullName evidence="2">NAD(P)-dependent oxidoreductase</fullName>
    </submittedName>
</protein>
<dbReference type="InterPro" id="IPR016040">
    <property type="entry name" value="NAD(P)-bd_dom"/>
</dbReference>